<sequence>MGKISMEKISFIVTVRVVPIDDMKLSDGSGVAKEGRTAGDTSEGAAKSYMEENNLITKKSSGTSSIIVNIKPARVASPKLSRILLTHVEKKYAKRQ</sequence>
<dbReference type="Proteomes" id="UP000499080">
    <property type="component" value="Unassembled WGS sequence"/>
</dbReference>
<gene>
    <name evidence="1" type="ORF">AVEN_36973_1</name>
</gene>
<accession>A0A4Y2IHA4</accession>
<dbReference type="AlphaFoldDB" id="A0A4Y2IHA4"/>
<organism evidence="1 2">
    <name type="scientific">Araneus ventricosus</name>
    <name type="common">Orbweaver spider</name>
    <name type="synonym">Epeira ventricosa</name>
    <dbReference type="NCBI Taxonomy" id="182803"/>
    <lineage>
        <taxon>Eukaryota</taxon>
        <taxon>Metazoa</taxon>
        <taxon>Ecdysozoa</taxon>
        <taxon>Arthropoda</taxon>
        <taxon>Chelicerata</taxon>
        <taxon>Arachnida</taxon>
        <taxon>Araneae</taxon>
        <taxon>Araneomorphae</taxon>
        <taxon>Entelegynae</taxon>
        <taxon>Araneoidea</taxon>
        <taxon>Araneidae</taxon>
        <taxon>Araneus</taxon>
    </lineage>
</organism>
<dbReference type="EMBL" id="BGPR01002616">
    <property type="protein sequence ID" value="GBM76356.1"/>
    <property type="molecule type" value="Genomic_DNA"/>
</dbReference>
<proteinExistence type="predicted"/>
<reference evidence="1 2" key="1">
    <citation type="journal article" date="2019" name="Sci. Rep.">
        <title>Orb-weaving spider Araneus ventricosus genome elucidates the spidroin gene catalogue.</title>
        <authorList>
            <person name="Kono N."/>
            <person name="Nakamura H."/>
            <person name="Ohtoshi R."/>
            <person name="Moran D.A.P."/>
            <person name="Shinohara A."/>
            <person name="Yoshida Y."/>
            <person name="Fujiwara M."/>
            <person name="Mori M."/>
            <person name="Tomita M."/>
            <person name="Arakawa K."/>
        </authorList>
    </citation>
    <scope>NUCLEOTIDE SEQUENCE [LARGE SCALE GENOMIC DNA]</scope>
</reference>
<evidence type="ECO:0000313" key="2">
    <source>
        <dbReference type="Proteomes" id="UP000499080"/>
    </source>
</evidence>
<keyword evidence="2" id="KW-1185">Reference proteome</keyword>
<name>A0A4Y2IHA4_ARAVE</name>
<evidence type="ECO:0000313" key="1">
    <source>
        <dbReference type="EMBL" id="GBM76356.1"/>
    </source>
</evidence>
<comment type="caution">
    <text evidence="1">The sequence shown here is derived from an EMBL/GenBank/DDBJ whole genome shotgun (WGS) entry which is preliminary data.</text>
</comment>
<protein>
    <submittedName>
        <fullName evidence="1">Uncharacterized protein</fullName>
    </submittedName>
</protein>